<gene>
    <name evidence="1" type="primary">Acey_s0387.g478</name>
    <name evidence="1" type="ORF">Y032_0387g478</name>
</gene>
<accession>A0A016RSN3</accession>
<evidence type="ECO:0000313" key="1">
    <source>
        <dbReference type="EMBL" id="EYB81321.1"/>
    </source>
</evidence>
<protein>
    <submittedName>
        <fullName evidence="1">Uncharacterized protein</fullName>
    </submittedName>
</protein>
<name>A0A016RSN3_9BILA</name>
<dbReference type="Proteomes" id="UP000024635">
    <property type="component" value="Unassembled WGS sequence"/>
</dbReference>
<dbReference type="EMBL" id="JARK01001723">
    <property type="protein sequence ID" value="EYB81321.1"/>
    <property type="molecule type" value="Genomic_DNA"/>
</dbReference>
<sequence>MYFPDDDGNGELDRSYSAFIRSRTLISSHNSRKKGEFPSQCLELMLPIQFSWLFYVIDTVSFRSRSAERED</sequence>
<dbReference type="AlphaFoldDB" id="A0A016RSN3"/>
<evidence type="ECO:0000313" key="2">
    <source>
        <dbReference type="Proteomes" id="UP000024635"/>
    </source>
</evidence>
<comment type="caution">
    <text evidence="1">The sequence shown here is derived from an EMBL/GenBank/DDBJ whole genome shotgun (WGS) entry which is preliminary data.</text>
</comment>
<proteinExistence type="predicted"/>
<organism evidence="1 2">
    <name type="scientific">Ancylostoma ceylanicum</name>
    <dbReference type="NCBI Taxonomy" id="53326"/>
    <lineage>
        <taxon>Eukaryota</taxon>
        <taxon>Metazoa</taxon>
        <taxon>Ecdysozoa</taxon>
        <taxon>Nematoda</taxon>
        <taxon>Chromadorea</taxon>
        <taxon>Rhabditida</taxon>
        <taxon>Rhabditina</taxon>
        <taxon>Rhabditomorpha</taxon>
        <taxon>Strongyloidea</taxon>
        <taxon>Ancylostomatidae</taxon>
        <taxon>Ancylostomatinae</taxon>
        <taxon>Ancylostoma</taxon>
    </lineage>
</organism>
<keyword evidence="2" id="KW-1185">Reference proteome</keyword>
<reference evidence="2" key="1">
    <citation type="journal article" date="2015" name="Nat. Genet.">
        <title>The genome and transcriptome of the zoonotic hookworm Ancylostoma ceylanicum identify infection-specific gene families.</title>
        <authorList>
            <person name="Schwarz E.M."/>
            <person name="Hu Y."/>
            <person name="Antoshechkin I."/>
            <person name="Miller M.M."/>
            <person name="Sternberg P.W."/>
            <person name="Aroian R.V."/>
        </authorList>
    </citation>
    <scope>NUCLEOTIDE SEQUENCE</scope>
    <source>
        <strain evidence="2">HY135</strain>
    </source>
</reference>